<dbReference type="RefSeq" id="WP_142852856.1">
    <property type="nucleotide sequence ID" value="NZ_FXWW01000001.1"/>
</dbReference>
<evidence type="ECO:0000256" key="2">
    <source>
        <dbReference type="SAM" id="Phobius"/>
    </source>
</evidence>
<keyword evidence="4" id="KW-1185">Reference proteome</keyword>
<keyword evidence="2" id="KW-1133">Transmembrane helix</keyword>
<gene>
    <name evidence="3" type="ORF">FIL88_05920</name>
</gene>
<feature type="transmembrane region" description="Helical" evidence="2">
    <location>
        <begin position="67"/>
        <end position="86"/>
    </location>
</feature>
<feature type="compositionally biased region" description="Polar residues" evidence="1">
    <location>
        <begin position="126"/>
        <end position="140"/>
    </location>
</feature>
<dbReference type="EMBL" id="VICH01000004">
    <property type="protein sequence ID" value="TQV69104.1"/>
    <property type="molecule type" value="Genomic_DNA"/>
</dbReference>
<sequence length="156" mass="16956">MSAPLLTILAFMIGLSAVVLARYLRFNFGVDTVTGETADTMMLADIGIGVAIGILVKIVLRIRSPKYYSAMIVGVLLSVVMMHNVVHSSPELFRTYFSPEWTQMVVENTKPNSVLFRGESYSAQDMSSGQVAGEGAQSNEAAEPAEVKVNQLPQVR</sequence>
<feature type="transmembrane region" description="Helical" evidence="2">
    <location>
        <begin position="40"/>
        <end position="60"/>
    </location>
</feature>
<evidence type="ECO:0000256" key="1">
    <source>
        <dbReference type="SAM" id="MobiDB-lite"/>
    </source>
</evidence>
<evidence type="ECO:0000313" key="4">
    <source>
        <dbReference type="Proteomes" id="UP000315816"/>
    </source>
</evidence>
<proteinExistence type="predicted"/>
<dbReference type="OrthoDB" id="7853329at2"/>
<reference evidence="3 4" key="1">
    <citation type="submission" date="2019-06" db="EMBL/GenBank/DDBJ databases">
        <title>A novel species of marine bacteria.</title>
        <authorList>
            <person name="Wang Y."/>
        </authorList>
    </citation>
    <scope>NUCLEOTIDE SEQUENCE [LARGE SCALE GENOMIC DNA]</scope>
    <source>
        <strain evidence="3 4">MA1-10</strain>
    </source>
</reference>
<organism evidence="3 4">
    <name type="scientific">Aliiroseovarius halocynthiae</name>
    <dbReference type="NCBI Taxonomy" id="985055"/>
    <lineage>
        <taxon>Bacteria</taxon>
        <taxon>Pseudomonadati</taxon>
        <taxon>Pseudomonadota</taxon>
        <taxon>Alphaproteobacteria</taxon>
        <taxon>Rhodobacterales</taxon>
        <taxon>Paracoccaceae</taxon>
        <taxon>Aliiroseovarius</taxon>
    </lineage>
</organism>
<dbReference type="Proteomes" id="UP000315816">
    <property type="component" value="Unassembled WGS sequence"/>
</dbReference>
<protein>
    <submittedName>
        <fullName evidence="3">Uncharacterized protein</fullName>
    </submittedName>
</protein>
<dbReference type="AlphaFoldDB" id="A0A545SVX0"/>
<name>A0A545SVX0_9RHOB</name>
<keyword evidence="2" id="KW-0472">Membrane</keyword>
<evidence type="ECO:0000313" key="3">
    <source>
        <dbReference type="EMBL" id="TQV69104.1"/>
    </source>
</evidence>
<feature type="region of interest" description="Disordered" evidence="1">
    <location>
        <begin position="126"/>
        <end position="156"/>
    </location>
</feature>
<keyword evidence="2" id="KW-0812">Transmembrane</keyword>
<accession>A0A545SVX0</accession>
<comment type="caution">
    <text evidence="3">The sequence shown here is derived from an EMBL/GenBank/DDBJ whole genome shotgun (WGS) entry which is preliminary data.</text>
</comment>